<dbReference type="Gene3D" id="1.10.260.40">
    <property type="entry name" value="lambda repressor-like DNA-binding domains"/>
    <property type="match status" value="1"/>
</dbReference>
<dbReference type="GO" id="GO:0003677">
    <property type="term" value="F:DNA binding"/>
    <property type="evidence" value="ECO:0007669"/>
    <property type="project" value="InterPro"/>
</dbReference>
<dbReference type="InterPro" id="IPR001387">
    <property type="entry name" value="Cro/C1-type_HTH"/>
</dbReference>
<dbReference type="Pfam" id="PF00717">
    <property type="entry name" value="Peptidase_S24"/>
    <property type="match status" value="1"/>
</dbReference>
<dbReference type="RefSeq" id="WP_152068494.1">
    <property type="nucleotide sequence ID" value="NZ_CABWIF010000055.1"/>
</dbReference>
<dbReference type="Proteomes" id="UP000368032">
    <property type="component" value="Unassembled WGS sequence"/>
</dbReference>
<name>A0A5K1JGR5_9ACTN</name>
<dbReference type="PROSITE" id="PS50943">
    <property type="entry name" value="HTH_CROC1"/>
    <property type="match status" value="1"/>
</dbReference>
<dbReference type="Gene3D" id="2.10.109.10">
    <property type="entry name" value="Umud Fragment, subunit A"/>
    <property type="match status" value="1"/>
</dbReference>
<accession>A0A5K1JGR5</accession>
<dbReference type="CDD" id="cd00093">
    <property type="entry name" value="HTH_XRE"/>
    <property type="match status" value="1"/>
</dbReference>
<sequence length="215" mass="23920">MDKGSNIALLREQLGLTQAEFARDLGVAKETVCRWEKNRTAIRPRHIQKMVKLYGVTEDDILSDSIGLAAREALRSAKGEGLNPQTRDAFPILRIKRSGNGTSLQSVGATLTPSDIAERHLHAAYVQMNNKDMTLLYPQGTLLLVDPDVKPYNGCTVVATIDAVRVLIRRYSMGNNTIMLSTHSYDSTAPDLILDRRRVRIIGVVVWYRGAMDIV</sequence>
<dbReference type="InterPro" id="IPR010982">
    <property type="entry name" value="Lambda_DNA-bd_dom_sf"/>
</dbReference>
<reference evidence="2 3" key="1">
    <citation type="submission" date="2019-10" db="EMBL/GenBank/DDBJ databases">
        <authorList>
            <person name="Wolf R A."/>
        </authorList>
    </citation>
    <scope>NUCLEOTIDE SEQUENCE [LARGE SCALE GENOMIC DNA]</scope>
    <source>
        <strain evidence="2">Collinsella_aerofaciens_DSM_13712</strain>
    </source>
</reference>
<dbReference type="SMART" id="SM00530">
    <property type="entry name" value="HTH_XRE"/>
    <property type="match status" value="1"/>
</dbReference>
<evidence type="ECO:0000313" key="2">
    <source>
        <dbReference type="EMBL" id="VWM03719.1"/>
    </source>
</evidence>
<dbReference type="SUPFAM" id="SSF51306">
    <property type="entry name" value="LexA/Signal peptidase"/>
    <property type="match status" value="1"/>
</dbReference>
<dbReference type="AlphaFoldDB" id="A0A5K1JGR5"/>
<organism evidence="2 3">
    <name type="scientific">Collinsella aerofaciens</name>
    <dbReference type="NCBI Taxonomy" id="74426"/>
    <lineage>
        <taxon>Bacteria</taxon>
        <taxon>Bacillati</taxon>
        <taxon>Actinomycetota</taxon>
        <taxon>Coriobacteriia</taxon>
        <taxon>Coriobacteriales</taxon>
        <taxon>Coriobacteriaceae</taxon>
        <taxon>Collinsella</taxon>
    </lineage>
</organism>
<dbReference type="InterPro" id="IPR015927">
    <property type="entry name" value="Peptidase_S24_S26A/B/C"/>
</dbReference>
<dbReference type="SUPFAM" id="SSF47413">
    <property type="entry name" value="lambda repressor-like DNA-binding domains"/>
    <property type="match status" value="1"/>
</dbReference>
<protein>
    <submittedName>
        <fullName evidence="2">Helix-turn-helix</fullName>
    </submittedName>
</protein>
<feature type="domain" description="HTH cro/C1-type" evidence="1">
    <location>
        <begin position="7"/>
        <end position="61"/>
    </location>
</feature>
<dbReference type="InterPro" id="IPR036286">
    <property type="entry name" value="LexA/Signal_pep-like_sf"/>
</dbReference>
<dbReference type="CDD" id="cd06529">
    <property type="entry name" value="S24_LexA-like"/>
    <property type="match status" value="1"/>
</dbReference>
<evidence type="ECO:0000313" key="3">
    <source>
        <dbReference type="Proteomes" id="UP000368032"/>
    </source>
</evidence>
<dbReference type="EMBL" id="CABWIF010000055">
    <property type="protein sequence ID" value="VWM03719.1"/>
    <property type="molecule type" value="Genomic_DNA"/>
</dbReference>
<dbReference type="InterPro" id="IPR039418">
    <property type="entry name" value="LexA-like"/>
</dbReference>
<gene>
    <name evidence="2" type="ORF">CKJAJONC_00790</name>
</gene>
<evidence type="ECO:0000259" key="1">
    <source>
        <dbReference type="PROSITE" id="PS50943"/>
    </source>
</evidence>
<dbReference type="Pfam" id="PF01381">
    <property type="entry name" value="HTH_3"/>
    <property type="match status" value="1"/>
</dbReference>
<proteinExistence type="predicted"/>